<proteinExistence type="predicted"/>
<dbReference type="Proteomes" id="UP000245383">
    <property type="component" value="Unassembled WGS sequence"/>
</dbReference>
<dbReference type="EMBL" id="MBFR01000008">
    <property type="protein sequence ID" value="PVU97673.1"/>
    <property type="molecule type" value="Genomic_DNA"/>
</dbReference>
<dbReference type="AlphaFoldDB" id="A0A2T9YZA8"/>
<organism evidence="2 3">
    <name type="scientific">Smittium simulii</name>
    <dbReference type="NCBI Taxonomy" id="133385"/>
    <lineage>
        <taxon>Eukaryota</taxon>
        <taxon>Fungi</taxon>
        <taxon>Fungi incertae sedis</taxon>
        <taxon>Zoopagomycota</taxon>
        <taxon>Kickxellomycotina</taxon>
        <taxon>Harpellomycetes</taxon>
        <taxon>Harpellales</taxon>
        <taxon>Legeriomycetaceae</taxon>
        <taxon>Smittium</taxon>
    </lineage>
</organism>
<sequence>MKNKNDSDPIVLNVPRSASSTRTRKELTTGNLKRTKKQKKPLPLKTMHNLVKTVIYGGPRINL</sequence>
<gene>
    <name evidence="2" type="ORF">BB561_000414</name>
</gene>
<comment type="caution">
    <text evidence="2">The sequence shown here is derived from an EMBL/GenBank/DDBJ whole genome shotgun (WGS) entry which is preliminary data.</text>
</comment>
<evidence type="ECO:0000256" key="1">
    <source>
        <dbReference type="SAM" id="MobiDB-lite"/>
    </source>
</evidence>
<keyword evidence="3" id="KW-1185">Reference proteome</keyword>
<protein>
    <submittedName>
        <fullName evidence="2">Uncharacterized protein</fullName>
    </submittedName>
</protein>
<evidence type="ECO:0000313" key="2">
    <source>
        <dbReference type="EMBL" id="PVU97673.1"/>
    </source>
</evidence>
<reference evidence="2 3" key="1">
    <citation type="journal article" date="2018" name="MBio">
        <title>Comparative Genomics Reveals the Core Gene Toolbox for the Fungus-Insect Symbiosis.</title>
        <authorList>
            <person name="Wang Y."/>
            <person name="Stata M."/>
            <person name="Wang W."/>
            <person name="Stajich J.E."/>
            <person name="White M.M."/>
            <person name="Moncalvo J.M."/>
        </authorList>
    </citation>
    <scope>NUCLEOTIDE SEQUENCE [LARGE SCALE GENOMIC DNA]</scope>
    <source>
        <strain evidence="2 3">SWE-8-4</strain>
    </source>
</reference>
<name>A0A2T9YZA8_9FUNG</name>
<feature type="region of interest" description="Disordered" evidence="1">
    <location>
        <begin position="1"/>
        <end position="44"/>
    </location>
</feature>
<evidence type="ECO:0000313" key="3">
    <source>
        <dbReference type="Proteomes" id="UP000245383"/>
    </source>
</evidence>
<feature type="compositionally biased region" description="Basic residues" evidence="1">
    <location>
        <begin position="33"/>
        <end position="42"/>
    </location>
</feature>
<accession>A0A2T9YZA8</accession>